<organism evidence="1 2">
    <name type="scientific">Smallanthus sonchifolius</name>
    <dbReference type="NCBI Taxonomy" id="185202"/>
    <lineage>
        <taxon>Eukaryota</taxon>
        <taxon>Viridiplantae</taxon>
        <taxon>Streptophyta</taxon>
        <taxon>Embryophyta</taxon>
        <taxon>Tracheophyta</taxon>
        <taxon>Spermatophyta</taxon>
        <taxon>Magnoliopsida</taxon>
        <taxon>eudicotyledons</taxon>
        <taxon>Gunneridae</taxon>
        <taxon>Pentapetalae</taxon>
        <taxon>asterids</taxon>
        <taxon>campanulids</taxon>
        <taxon>Asterales</taxon>
        <taxon>Asteraceae</taxon>
        <taxon>Asteroideae</taxon>
        <taxon>Heliantheae alliance</taxon>
        <taxon>Millerieae</taxon>
        <taxon>Smallanthus</taxon>
    </lineage>
</organism>
<evidence type="ECO:0000313" key="1">
    <source>
        <dbReference type="EMBL" id="KAI3716938.1"/>
    </source>
</evidence>
<keyword evidence="2" id="KW-1185">Reference proteome</keyword>
<reference evidence="2" key="1">
    <citation type="journal article" date="2022" name="Mol. Ecol. Resour.">
        <title>The genomes of chicory, endive, great burdock and yacon provide insights into Asteraceae palaeo-polyploidization history and plant inulin production.</title>
        <authorList>
            <person name="Fan W."/>
            <person name="Wang S."/>
            <person name="Wang H."/>
            <person name="Wang A."/>
            <person name="Jiang F."/>
            <person name="Liu H."/>
            <person name="Zhao H."/>
            <person name="Xu D."/>
            <person name="Zhang Y."/>
        </authorList>
    </citation>
    <scope>NUCLEOTIDE SEQUENCE [LARGE SCALE GENOMIC DNA]</scope>
    <source>
        <strain evidence="2">cv. Yunnan</strain>
    </source>
</reference>
<accession>A0ACB9B4D2</accession>
<name>A0ACB9B4D2_9ASTR</name>
<protein>
    <submittedName>
        <fullName evidence="1">Uncharacterized protein</fullName>
    </submittedName>
</protein>
<dbReference type="Proteomes" id="UP001056120">
    <property type="component" value="Linkage Group LG23"/>
</dbReference>
<dbReference type="EMBL" id="CM042040">
    <property type="protein sequence ID" value="KAI3716938.1"/>
    <property type="molecule type" value="Genomic_DNA"/>
</dbReference>
<gene>
    <name evidence="1" type="ORF">L1987_68179</name>
</gene>
<comment type="caution">
    <text evidence="1">The sequence shown here is derived from an EMBL/GenBank/DDBJ whole genome shotgun (WGS) entry which is preliminary data.</text>
</comment>
<reference evidence="1 2" key="2">
    <citation type="journal article" date="2022" name="Mol. Ecol. Resour.">
        <title>The genomes of chicory, endive, great burdock and yacon provide insights into Asteraceae paleo-polyploidization history and plant inulin production.</title>
        <authorList>
            <person name="Fan W."/>
            <person name="Wang S."/>
            <person name="Wang H."/>
            <person name="Wang A."/>
            <person name="Jiang F."/>
            <person name="Liu H."/>
            <person name="Zhao H."/>
            <person name="Xu D."/>
            <person name="Zhang Y."/>
        </authorList>
    </citation>
    <scope>NUCLEOTIDE SEQUENCE [LARGE SCALE GENOMIC DNA]</scope>
    <source>
        <strain evidence="2">cv. Yunnan</strain>
        <tissue evidence="1">Leaves</tissue>
    </source>
</reference>
<sequence length="718" mass="80362">MLSTVRYRGVRKRPWGRYAAEIRDPWKKTRVWLGTFDTPEEAALAYDGAARALRGTKAKTNFPSLSLDLNHFPAYLHQQHQHIKWVAAPPSRQELGGRELELFHTNVAMTGGSSERVVEEGCSDRNTTVSFGIGRRGLEKYVNGSNPHVELEIEVFNWFHQTLNHRPHRTGMLIASDSEEYEYEEIEMEVEEEVTDDDHEEEEEATGEDLLRSIEDGDDEKGKTTIISNDEKSLQCDGGITTAETTNPVIEACKQVNASDKVPQQTTQVNTKDFNDAQRAESRLNVDVPLIRPRRLLPAMEIKEGNKRPAVMCKFFAKGSCSRGTSCRFRHINDTTYVGDKENKTQKSDEGVRKDTRSNLAVSAATIFTCSSEFQPTSQKENPATNFSYLDMDKDNPPVNAVNSLHGCLSNPFIGLPNIQGSNWGSYATEMQEIVGKGYHVGLHSHDYNSSYRSSIWPKTSTLLISSSRSDSKSSCYDWEPSKPFRSAFLISQGISTPEIQYDPIRESIEPPPKIGDKLSKLSSYSQVPSISGMDLPSKGKLKTEYGSDRFSVGSHIKRNDNGMDVDSKEVADTKQEITKSESKGNKHIGNVIQASEARVSSHFSLRQNDGGPTKEVNKQKLDFDAEGDTHRESKSLRHFRAALIEFVKELVKPTWHDGKLSKDTHKLIVKKAVEKVLITLPPAQIPSIQESIDMYLTSSQPKLKKLVAGCIAKYGKL</sequence>
<evidence type="ECO:0000313" key="2">
    <source>
        <dbReference type="Proteomes" id="UP001056120"/>
    </source>
</evidence>
<proteinExistence type="predicted"/>